<keyword evidence="1" id="KW-0175">Coiled coil</keyword>
<feature type="compositionally biased region" description="Polar residues" evidence="2">
    <location>
        <begin position="327"/>
        <end position="340"/>
    </location>
</feature>
<evidence type="ECO:0000256" key="1">
    <source>
        <dbReference type="SAM" id="Coils"/>
    </source>
</evidence>
<feature type="region of interest" description="Disordered" evidence="2">
    <location>
        <begin position="320"/>
        <end position="377"/>
    </location>
</feature>
<feature type="region of interest" description="Disordered" evidence="2">
    <location>
        <begin position="608"/>
        <end position="628"/>
    </location>
</feature>
<reference evidence="4" key="1">
    <citation type="submission" date="2023-07" db="EMBL/GenBank/DDBJ databases">
        <authorList>
            <consortium name="AG Swart"/>
            <person name="Singh M."/>
            <person name="Singh A."/>
            <person name="Seah K."/>
            <person name="Emmerich C."/>
        </authorList>
    </citation>
    <scope>NUCLEOTIDE SEQUENCE</scope>
    <source>
        <strain evidence="4">DP1</strain>
    </source>
</reference>
<feature type="coiled-coil region" evidence="1">
    <location>
        <begin position="154"/>
        <end position="214"/>
    </location>
</feature>
<evidence type="ECO:0000259" key="3">
    <source>
        <dbReference type="PROSITE" id="PS51154"/>
    </source>
</evidence>
<dbReference type="SUPFAM" id="SSF52949">
    <property type="entry name" value="Macro domain-like"/>
    <property type="match status" value="1"/>
</dbReference>
<feature type="region of interest" description="Disordered" evidence="2">
    <location>
        <begin position="660"/>
        <end position="688"/>
    </location>
</feature>
<keyword evidence="5" id="KW-1185">Reference proteome</keyword>
<feature type="compositionally biased region" description="Basic and acidic residues" evidence="2">
    <location>
        <begin position="14"/>
        <end position="25"/>
    </location>
</feature>
<dbReference type="Gene3D" id="3.40.220.10">
    <property type="entry name" value="Leucine Aminopeptidase, subunit E, domain 1"/>
    <property type="match status" value="1"/>
</dbReference>
<evidence type="ECO:0000313" key="5">
    <source>
        <dbReference type="Proteomes" id="UP001295684"/>
    </source>
</evidence>
<accession>A0AAD1UL94</accession>
<feature type="coiled-coil region" evidence="1">
    <location>
        <begin position="875"/>
        <end position="958"/>
    </location>
</feature>
<dbReference type="EMBL" id="CAMPGE010012047">
    <property type="protein sequence ID" value="CAI2370832.1"/>
    <property type="molecule type" value="Genomic_DNA"/>
</dbReference>
<sequence length="1152" mass="131995">MYPQHNSRSRGQRRTFDDKVRDGKGSKHIGSFGESHTKKISETKEQEENFKRSQDYENLSKLDDMKIEKPATLASDADHKVLSHYKEIKPALQEISLKNLPNDLTQRREKLAEIQTKAEANKRFVEDSLEESNKRIKKGLEHVKTIDDENLGEQEKLEQRLGELRKKRTEFEVRRVQKLGGIVNELYSERSELVAKSSKKMEKIKKSLNDLASEISQNFNIQDQPETVKLLKDSCAELPHLPQLIDPNLKNVIKTEPPEDIKNLMAKLKGLTKQKPSDLTMELKAYPKFANAESDLIEDASQIEEEMVARINEALENLDEETKEISESSPHNLPHTSPSPRKTRIATDKSFKQSQPKTTKPYGSEYSTGGSEFPDGRPKKIIQEAIFSDVDFFSNLETDQILPDKLSNAFDEFEKSIQNGVKKELSNIQKAQDQINMSQIEEEKHDPSLHSSSFKAEGKETKTILEFCNLCELMSKYDGLILKKKESERIIDIENATYYEANRKEFFKRYVDDCGLHFYINSRIRESSEKRRLMALKDEDKEIYNRLSQLVKDLKKAFKKLVENEIFHNSQNPGFQNLFSYNNENMEILRRQSKQNIPSEATKFNQILSKSKTENSPSSILHKKPKESSKATISAALTKISNQLTHEISLLKSNISEYIQKSHSPRPKSPSHFLSTPEPAHSPTQSTKIQKTLSKLTACLKTCKQGFTDCQVQKKAFNQFIARNMQRKEEAYKEVKAEFDELYYGVKSANEVNAGRRRSLEEYFKRVDRVCGDVGTVLGEFKVTSTALGQKTAHLNDLTNKVTNFNTKITSHHKKTTAANTKNYALITSLQEHIKTLITDKTSLFQNLHSLVVKISGTIPENLLLESPVDINALHKQLSQEEASLAASVKELKQEIKLHYKNTEEANKRKNIEMEEVMVQRAKCDLLNFVNQGVAQDIRNLEAHLEDLTERNRQQMDDSVQIDHCGTKIVLKFIRDVAEESSSALVLPMDANLRLSCLPDEFSLVKREAGEELKKFCNDYIEEYGSLKMGDAVVLPSGDLKFDKVIAAYCPDHDEEIGDERSIYFLKEAIERVLDLSSLYQFNSIMIPSFCTSKSKFPVDLYAKVVIKTVKDYIENYGNMQEKTITISYSNSKDKKHFHKLIKKEDLECIQQ</sequence>
<name>A0AAD1UL94_EUPCR</name>
<gene>
    <name evidence="4" type="ORF">ECRASSUSDP1_LOCUS12151</name>
</gene>
<feature type="compositionally biased region" description="Polar residues" evidence="2">
    <location>
        <begin position="608"/>
        <end position="619"/>
    </location>
</feature>
<feature type="compositionally biased region" description="Basic and acidic residues" evidence="2">
    <location>
        <begin position="35"/>
        <end position="63"/>
    </location>
</feature>
<evidence type="ECO:0000313" key="4">
    <source>
        <dbReference type="EMBL" id="CAI2370832.1"/>
    </source>
</evidence>
<feature type="domain" description="Macro" evidence="3">
    <location>
        <begin position="883"/>
        <end position="1146"/>
    </location>
</feature>
<proteinExistence type="predicted"/>
<feature type="region of interest" description="Disordered" evidence="2">
    <location>
        <begin position="1"/>
        <end position="63"/>
    </location>
</feature>
<dbReference type="Pfam" id="PF01661">
    <property type="entry name" value="Macro"/>
    <property type="match status" value="1"/>
</dbReference>
<evidence type="ECO:0000256" key="2">
    <source>
        <dbReference type="SAM" id="MobiDB-lite"/>
    </source>
</evidence>
<dbReference type="InterPro" id="IPR002589">
    <property type="entry name" value="Macro_dom"/>
</dbReference>
<protein>
    <recommendedName>
        <fullName evidence="3">Macro domain-containing protein</fullName>
    </recommendedName>
</protein>
<dbReference type="AlphaFoldDB" id="A0AAD1UL94"/>
<dbReference type="Proteomes" id="UP001295684">
    <property type="component" value="Unassembled WGS sequence"/>
</dbReference>
<comment type="caution">
    <text evidence="4">The sequence shown here is derived from an EMBL/GenBank/DDBJ whole genome shotgun (WGS) entry which is preliminary data.</text>
</comment>
<dbReference type="PROSITE" id="PS51154">
    <property type="entry name" value="MACRO"/>
    <property type="match status" value="1"/>
</dbReference>
<dbReference type="InterPro" id="IPR043472">
    <property type="entry name" value="Macro_dom-like"/>
</dbReference>
<organism evidence="4 5">
    <name type="scientific">Euplotes crassus</name>
    <dbReference type="NCBI Taxonomy" id="5936"/>
    <lineage>
        <taxon>Eukaryota</taxon>
        <taxon>Sar</taxon>
        <taxon>Alveolata</taxon>
        <taxon>Ciliophora</taxon>
        <taxon>Intramacronucleata</taxon>
        <taxon>Spirotrichea</taxon>
        <taxon>Hypotrichia</taxon>
        <taxon>Euplotida</taxon>
        <taxon>Euplotidae</taxon>
        <taxon>Moneuplotes</taxon>
    </lineage>
</organism>